<evidence type="ECO:0000313" key="2">
    <source>
        <dbReference type="Proteomes" id="UP000185984"/>
    </source>
</evidence>
<proteinExistence type="predicted"/>
<comment type="caution">
    <text evidence="1">The sequence shown here is derived from an EMBL/GenBank/DDBJ whole genome shotgun (WGS) entry which is preliminary data.</text>
</comment>
<dbReference type="PANTHER" id="PTHR35519">
    <property type="entry name" value="MEMBRANE PROTEINS"/>
    <property type="match status" value="1"/>
</dbReference>
<gene>
    <name evidence="1" type="ORF">NIES1031_17900</name>
</gene>
<name>A0A1U7HIB5_9CHRO</name>
<protein>
    <recommendedName>
        <fullName evidence="3">DUF4112 domain-containing protein</fullName>
    </recommendedName>
</protein>
<accession>A0A1U7HIB5</accession>
<evidence type="ECO:0000313" key="1">
    <source>
        <dbReference type="EMBL" id="OKH23330.1"/>
    </source>
</evidence>
<dbReference type="AlphaFoldDB" id="A0A1U7HIB5"/>
<reference evidence="1 2" key="1">
    <citation type="submission" date="2016-11" db="EMBL/GenBank/DDBJ databases">
        <title>Draft Genome Sequences of Nine Cyanobacterial Strains from Diverse Habitats.</title>
        <authorList>
            <person name="Zhu T."/>
            <person name="Hou S."/>
            <person name="Lu X."/>
            <person name="Hess W.R."/>
        </authorList>
    </citation>
    <scope>NUCLEOTIDE SEQUENCE [LARGE SCALE GENOMIC DNA]</scope>
    <source>
        <strain evidence="1 2">5.2 s.c.1</strain>
    </source>
</reference>
<dbReference type="EMBL" id="MRCC01000016">
    <property type="protein sequence ID" value="OKH23330.1"/>
    <property type="molecule type" value="Genomic_DNA"/>
</dbReference>
<dbReference type="STRING" id="247279.NIES1031_17900"/>
<dbReference type="Proteomes" id="UP000185984">
    <property type="component" value="Unassembled WGS sequence"/>
</dbReference>
<keyword evidence="2" id="KW-1185">Reference proteome</keyword>
<dbReference type="RefSeq" id="WP_073550863.1">
    <property type="nucleotide sequence ID" value="NZ_CAWMVK010000008.1"/>
</dbReference>
<sequence length="131" mass="14188">MTQSVAQFANVAAHPKLTSVQRLRKFSRLLDNAIGIPGTKFRIGIDPLIGLIPGAGDIVGTALSAYIVIEAARLGIPKAVLGRMVRNIVIESVFGSIPVIGDMFDFAWKANMKNVDLLEEYLKNPQNAVNK</sequence>
<dbReference type="Pfam" id="PF13430">
    <property type="entry name" value="DUF4112"/>
    <property type="match status" value="1"/>
</dbReference>
<organism evidence="1 2">
    <name type="scientific">Chroogloeocystis siderophila 5.2 s.c.1</name>
    <dbReference type="NCBI Taxonomy" id="247279"/>
    <lineage>
        <taxon>Bacteria</taxon>
        <taxon>Bacillati</taxon>
        <taxon>Cyanobacteriota</taxon>
        <taxon>Cyanophyceae</taxon>
        <taxon>Oscillatoriophycideae</taxon>
        <taxon>Chroococcales</taxon>
        <taxon>Chroococcaceae</taxon>
        <taxon>Chroogloeocystis</taxon>
    </lineage>
</organism>
<dbReference type="OrthoDB" id="513552at2"/>
<evidence type="ECO:0008006" key="3">
    <source>
        <dbReference type="Google" id="ProtNLM"/>
    </source>
</evidence>
<dbReference type="InterPro" id="IPR025187">
    <property type="entry name" value="DUF4112"/>
</dbReference>
<dbReference type="PANTHER" id="PTHR35519:SF2">
    <property type="entry name" value="PH DOMAIN PROTEIN"/>
    <property type="match status" value="1"/>
</dbReference>